<proteinExistence type="predicted"/>
<dbReference type="Pfam" id="PF00392">
    <property type="entry name" value="GntR"/>
    <property type="match status" value="1"/>
</dbReference>
<dbReference type="AlphaFoldDB" id="A0A5S5AY65"/>
<gene>
    <name evidence="5" type="ORF">LZ11_00273</name>
</gene>
<dbReference type="SMART" id="SM00345">
    <property type="entry name" value="HTH_GNTR"/>
    <property type="match status" value="1"/>
</dbReference>
<dbReference type="SMART" id="SM00895">
    <property type="entry name" value="FCD"/>
    <property type="match status" value="1"/>
</dbReference>
<dbReference type="PANTHER" id="PTHR43537:SF6">
    <property type="entry name" value="HTH-TYPE TRANSCRIPTIONAL REPRESSOR RSPR"/>
    <property type="match status" value="1"/>
</dbReference>
<evidence type="ECO:0000313" key="5">
    <source>
        <dbReference type="EMBL" id="TYP58817.1"/>
    </source>
</evidence>
<keyword evidence="3" id="KW-0804">Transcription</keyword>
<reference evidence="5 6" key="1">
    <citation type="submission" date="2019-07" db="EMBL/GenBank/DDBJ databases">
        <title>Genomic Encyclopedia of Type Strains, Phase I: the one thousand microbial genomes (KMG-I) project.</title>
        <authorList>
            <person name="Kyrpides N."/>
        </authorList>
    </citation>
    <scope>NUCLEOTIDE SEQUENCE [LARGE SCALE GENOMIC DNA]</scope>
    <source>
        <strain evidence="5 6">DSM 16647</strain>
    </source>
</reference>
<keyword evidence="2 5" id="KW-0238">DNA-binding</keyword>
<dbReference type="InterPro" id="IPR036390">
    <property type="entry name" value="WH_DNA-bd_sf"/>
</dbReference>
<dbReference type="PRINTS" id="PR00035">
    <property type="entry name" value="HTHGNTR"/>
</dbReference>
<keyword evidence="1" id="KW-0805">Transcription regulation</keyword>
<accession>A0A5S5AY65</accession>
<organism evidence="5 6">
    <name type="scientific">Thermosediminibacter litoriperuensis</name>
    <dbReference type="NCBI Taxonomy" id="291989"/>
    <lineage>
        <taxon>Bacteria</taxon>
        <taxon>Bacillati</taxon>
        <taxon>Bacillota</taxon>
        <taxon>Clostridia</taxon>
        <taxon>Thermosediminibacterales</taxon>
        <taxon>Thermosediminibacteraceae</taxon>
        <taxon>Thermosediminibacter</taxon>
    </lineage>
</organism>
<dbReference type="Gene3D" id="1.20.120.530">
    <property type="entry name" value="GntR ligand-binding domain-like"/>
    <property type="match status" value="1"/>
</dbReference>
<dbReference type="InterPro" id="IPR000524">
    <property type="entry name" value="Tscrpt_reg_HTH_GntR"/>
</dbReference>
<feature type="domain" description="HTH gntR-type" evidence="4">
    <location>
        <begin position="32"/>
        <end position="99"/>
    </location>
</feature>
<dbReference type="InterPro" id="IPR008920">
    <property type="entry name" value="TF_FadR/GntR_C"/>
</dbReference>
<evidence type="ECO:0000256" key="1">
    <source>
        <dbReference type="ARBA" id="ARBA00023015"/>
    </source>
</evidence>
<protein>
    <submittedName>
        <fullName evidence="5">DNA-binding GntR family transcriptional regulator</fullName>
    </submittedName>
</protein>
<dbReference type="SUPFAM" id="SSF46785">
    <property type="entry name" value="Winged helix' DNA-binding domain"/>
    <property type="match status" value="1"/>
</dbReference>
<dbReference type="InterPro" id="IPR011711">
    <property type="entry name" value="GntR_C"/>
</dbReference>
<dbReference type="Proteomes" id="UP000322294">
    <property type="component" value="Unassembled WGS sequence"/>
</dbReference>
<dbReference type="EMBL" id="VNHO01000002">
    <property type="protein sequence ID" value="TYP58817.1"/>
    <property type="molecule type" value="Genomic_DNA"/>
</dbReference>
<dbReference type="Pfam" id="PF07729">
    <property type="entry name" value="FCD"/>
    <property type="match status" value="1"/>
</dbReference>
<keyword evidence="6" id="KW-1185">Reference proteome</keyword>
<dbReference type="Gene3D" id="1.10.10.10">
    <property type="entry name" value="Winged helix-like DNA-binding domain superfamily/Winged helix DNA-binding domain"/>
    <property type="match status" value="1"/>
</dbReference>
<dbReference type="SUPFAM" id="SSF48008">
    <property type="entry name" value="GntR ligand-binding domain-like"/>
    <property type="match status" value="1"/>
</dbReference>
<evidence type="ECO:0000256" key="3">
    <source>
        <dbReference type="ARBA" id="ARBA00023163"/>
    </source>
</evidence>
<dbReference type="PROSITE" id="PS50949">
    <property type="entry name" value="HTH_GNTR"/>
    <property type="match status" value="1"/>
</dbReference>
<evidence type="ECO:0000256" key="2">
    <source>
        <dbReference type="ARBA" id="ARBA00023125"/>
    </source>
</evidence>
<sequence>MTFIDLVLIILIETPESGCKIMLEVLERNGKENAREYVIRVLRHNIINMNLKPGQLVSENEIAEILGVSRTPVREAFIELSKSSMVEIYPQKGTYISRIDMEMVEESRFVRCVLEKAVVQLACKMISEADIVALEENLQLQNSCVIRKDFKRLLSLDNHFHELLFKACNKVTTYNLIQSMMSHFDRVRILNLAEMDMQRTVNDHKEILQAIKDKDEKTAADLMEKHLTRVIFDQTYLKEVHPEYFK</sequence>
<evidence type="ECO:0000259" key="4">
    <source>
        <dbReference type="PROSITE" id="PS50949"/>
    </source>
</evidence>
<dbReference type="PANTHER" id="PTHR43537">
    <property type="entry name" value="TRANSCRIPTIONAL REGULATOR, GNTR FAMILY"/>
    <property type="match status" value="1"/>
</dbReference>
<dbReference type="CDD" id="cd07377">
    <property type="entry name" value="WHTH_GntR"/>
    <property type="match status" value="1"/>
</dbReference>
<dbReference type="InterPro" id="IPR036388">
    <property type="entry name" value="WH-like_DNA-bd_sf"/>
</dbReference>
<name>A0A5S5AY65_9FIRM</name>
<dbReference type="GO" id="GO:0003700">
    <property type="term" value="F:DNA-binding transcription factor activity"/>
    <property type="evidence" value="ECO:0007669"/>
    <property type="project" value="InterPro"/>
</dbReference>
<evidence type="ECO:0000313" key="6">
    <source>
        <dbReference type="Proteomes" id="UP000322294"/>
    </source>
</evidence>
<comment type="caution">
    <text evidence="5">The sequence shown here is derived from an EMBL/GenBank/DDBJ whole genome shotgun (WGS) entry which is preliminary data.</text>
</comment>
<dbReference type="GO" id="GO:0003677">
    <property type="term" value="F:DNA binding"/>
    <property type="evidence" value="ECO:0007669"/>
    <property type="project" value="UniProtKB-KW"/>
</dbReference>